<evidence type="ECO:0000313" key="1">
    <source>
        <dbReference type="EMBL" id="SHN68062.1"/>
    </source>
</evidence>
<keyword evidence="2" id="KW-1185">Reference proteome</keyword>
<gene>
    <name evidence="1" type="ORF">SAMN05444170_1280</name>
</gene>
<dbReference type="AlphaFoldDB" id="A0A1M7TBG5"/>
<dbReference type="RefSeq" id="WP_072817158.1">
    <property type="nucleotide sequence ID" value="NZ_LT670849.1"/>
</dbReference>
<organism evidence="1 2">
    <name type="scientific">Bradyrhizobium erythrophlei</name>
    <dbReference type="NCBI Taxonomy" id="1437360"/>
    <lineage>
        <taxon>Bacteria</taxon>
        <taxon>Pseudomonadati</taxon>
        <taxon>Pseudomonadota</taxon>
        <taxon>Alphaproteobacteria</taxon>
        <taxon>Hyphomicrobiales</taxon>
        <taxon>Nitrobacteraceae</taxon>
        <taxon>Bradyrhizobium</taxon>
    </lineage>
</organism>
<dbReference type="Proteomes" id="UP000184096">
    <property type="component" value="Chromosome I"/>
</dbReference>
<reference evidence="2" key="1">
    <citation type="submission" date="2016-11" db="EMBL/GenBank/DDBJ databases">
        <authorList>
            <person name="Varghese N."/>
            <person name="Submissions S."/>
        </authorList>
    </citation>
    <scope>NUCLEOTIDE SEQUENCE [LARGE SCALE GENOMIC DNA]</scope>
    <source>
        <strain evidence="2">GAS401</strain>
    </source>
</reference>
<dbReference type="OrthoDB" id="9796999at2"/>
<sequence>MAKTKSDRPIIAFESQQAWNDWLAAEAADSEGLWLKLAKKSSGIASVSKSEAVDTALCHGWIDGQLDSFDDKYSLVRFTPRRQASKWSERNRSRALELIKLGQMLPAGMKEVERAQKDGRWGAAYAPQSTADVPDDLRAALAKNKKASKFFEALDRVNRYSILYRIHNAKKPETRAAHVKKFVAMLAAGETIHPSKSKR</sequence>
<protein>
    <submittedName>
        <fullName evidence="1">Uncharacterized conserved protein YdeI, YjbR/CyaY-like superfamily, DUF1801 family</fullName>
    </submittedName>
</protein>
<dbReference type="EMBL" id="LT670849">
    <property type="protein sequence ID" value="SHN68062.1"/>
    <property type="molecule type" value="Genomic_DNA"/>
</dbReference>
<accession>A0A1M7TBG5</accession>
<dbReference type="Pfam" id="PF13376">
    <property type="entry name" value="OmdA"/>
    <property type="match status" value="1"/>
</dbReference>
<evidence type="ECO:0000313" key="2">
    <source>
        <dbReference type="Proteomes" id="UP000184096"/>
    </source>
</evidence>
<name>A0A1M7TBG5_9BRAD</name>
<proteinExistence type="predicted"/>